<dbReference type="Pfam" id="PF10282">
    <property type="entry name" value="Lactonase"/>
    <property type="match status" value="1"/>
</dbReference>
<dbReference type="InterPro" id="IPR015943">
    <property type="entry name" value="WD40/YVTN_repeat-like_dom_sf"/>
</dbReference>
<evidence type="ECO:0000313" key="3">
    <source>
        <dbReference type="EMBL" id="KAF4468005.1"/>
    </source>
</evidence>
<dbReference type="Gene3D" id="2.130.10.10">
    <property type="entry name" value="YVTN repeat-like/Quinoprotein amine dehydrogenase"/>
    <property type="match status" value="1"/>
</dbReference>
<comment type="similarity">
    <text evidence="1">Belongs to the cycloisomerase 2 family.</text>
</comment>
<dbReference type="SUPFAM" id="SSF75011">
    <property type="entry name" value="3-carboxy-cis,cis-mucoante lactonizing enzyme"/>
    <property type="match status" value="1"/>
</dbReference>
<feature type="signal peptide" evidence="2">
    <location>
        <begin position="1"/>
        <end position="18"/>
    </location>
</feature>
<dbReference type="PANTHER" id="PTHR30344">
    <property type="entry name" value="6-PHOSPHOGLUCONOLACTONASE-RELATED"/>
    <property type="match status" value="1"/>
</dbReference>
<sequence length="388" mass="42682">MKLTSLVTTVFFVALSSATLEPLRRTTESSPEGSILFGGLGHIYLSRWIPEDGSGFDVQIEKEVPGLASWMVFVSPDRLYVADLSSNILRLYDLDLEGKTITFEQEKKASDPLLHLEINKNKTRLFATTVGDGAIDVWNIEGGGLDLMKTIPCRSKDDEGACQPRQANLDPTGRFLAVNDYGTDSLIIIDTEEDRYEVKDKFNITSCGPNRGVFYPRGADKATSYILVCGKSNDVLIYSVRYEGDRLKLDLTQRESTFGDDSLPANETTAAAVAVALTTDNHNLYVSNRSTGNATDYISFFRINTLNQTLPWLSFSGTFSSHGFVPWTVSPSRDGKWLFIANGLGGDAGAFAMKVMTDGKLKDEPEISISSNKFGGANKGPWFVQQIE</sequence>
<reference evidence="3 4" key="1">
    <citation type="submission" date="2020-01" db="EMBL/GenBank/DDBJ databases">
        <title>Identification and distribution of gene clusters putatively required for synthesis of sphingolipid metabolism inhibitors in phylogenetically diverse species of the filamentous fungus Fusarium.</title>
        <authorList>
            <person name="Kim H.-S."/>
            <person name="Busman M."/>
            <person name="Brown D.W."/>
            <person name="Divon H."/>
            <person name="Uhlig S."/>
            <person name="Proctor R.H."/>
        </authorList>
    </citation>
    <scope>NUCLEOTIDE SEQUENCE [LARGE SCALE GENOMIC DNA]</scope>
    <source>
        <strain evidence="3 4">NRRL 20459</strain>
    </source>
</reference>
<feature type="chain" id="PRO_5034609352" evidence="2">
    <location>
        <begin position="19"/>
        <end position="388"/>
    </location>
</feature>
<name>A0A8H4LGM7_9HYPO</name>
<evidence type="ECO:0000256" key="1">
    <source>
        <dbReference type="ARBA" id="ARBA00005564"/>
    </source>
</evidence>
<protein>
    <submittedName>
        <fullName evidence="3">Uncharacterized protein</fullName>
    </submittedName>
</protein>
<dbReference type="GO" id="GO:0017057">
    <property type="term" value="F:6-phosphogluconolactonase activity"/>
    <property type="evidence" value="ECO:0007669"/>
    <property type="project" value="TreeGrafter"/>
</dbReference>
<accession>A0A8H4LGM7</accession>
<dbReference type="OrthoDB" id="9972196at2759"/>
<comment type="caution">
    <text evidence="3">The sequence shown here is derived from an EMBL/GenBank/DDBJ whole genome shotgun (WGS) entry which is preliminary data.</text>
</comment>
<dbReference type="InterPro" id="IPR019405">
    <property type="entry name" value="Lactonase_7-beta_prop"/>
</dbReference>
<dbReference type="PANTHER" id="PTHR30344:SF1">
    <property type="entry name" value="6-PHOSPHOGLUCONOLACTONASE"/>
    <property type="match status" value="1"/>
</dbReference>
<organism evidence="3 4">
    <name type="scientific">Fusarium albosuccineum</name>
    <dbReference type="NCBI Taxonomy" id="1237068"/>
    <lineage>
        <taxon>Eukaryota</taxon>
        <taxon>Fungi</taxon>
        <taxon>Dikarya</taxon>
        <taxon>Ascomycota</taxon>
        <taxon>Pezizomycotina</taxon>
        <taxon>Sordariomycetes</taxon>
        <taxon>Hypocreomycetidae</taxon>
        <taxon>Hypocreales</taxon>
        <taxon>Nectriaceae</taxon>
        <taxon>Fusarium</taxon>
        <taxon>Fusarium decemcellulare species complex</taxon>
    </lineage>
</organism>
<dbReference type="Proteomes" id="UP000554235">
    <property type="component" value="Unassembled WGS sequence"/>
</dbReference>
<dbReference type="InterPro" id="IPR050282">
    <property type="entry name" value="Cycloisomerase_2"/>
</dbReference>
<keyword evidence="4" id="KW-1185">Reference proteome</keyword>
<evidence type="ECO:0000256" key="2">
    <source>
        <dbReference type="SAM" id="SignalP"/>
    </source>
</evidence>
<dbReference type="AlphaFoldDB" id="A0A8H4LGM7"/>
<evidence type="ECO:0000313" key="4">
    <source>
        <dbReference type="Proteomes" id="UP000554235"/>
    </source>
</evidence>
<gene>
    <name evidence="3" type="ORF">FALBO_5125</name>
</gene>
<keyword evidence="2" id="KW-0732">Signal</keyword>
<dbReference type="EMBL" id="JAADYS010000669">
    <property type="protein sequence ID" value="KAF4468005.1"/>
    <property type="molecule type" value="Genomic_DNA"/>
</dbReference>
<proteinExistence type="inferred from homology"/>